<sequence>MTAAPQPPAGTEPNRPGGTLAPAAPGNPLQPLTRTQKILTGIVVGSVLIIATLGFIGSYSAVTELALTKGFGRFAHAFPLAVDAGIIAFLALDLLLTWRRIPFPLLRQTAWGLTAATIAFNAATAWPDRLGVGMHATIPVLFVIAVEAARHAIGRIADITADRHLEGIRWTRWLLAFPSTFRLWRRRTLWELRSYDEALRMEQQRLVYRARLRATYGRAWRWRAPVEAVLPLRLARFGLPVGAPVPVDEGAPKALPPVVVEAPQSAPDAEVPAAVEAPSAPAPERPKPSAESAPEAPPAVAPERPESAPTPKAKAPRKAPSKRPGKVTRTDAKTALKALYGALSRRPLEGELIDELKRIGYLHTSRQHANKLRSEIEADEPQLAALGSDNVRALTGTEG</sequence>
<evidence type="ECO:0000313" key="4">
    <source>
        <dbReference type="Proteomes" id="UP000658320"/>
    </source>
</evidence>
<dbReference type="PANTHER" id="PTHR23242:SF9">
    <property type="entry name" value="TRANSCRIPTION FACTOR HOXA13"/>
    <property type="match status" value="1"/>
</dbReference>
<feature type="transmembrane region" description="Helical" evidence="2">
    <location>
        <begin position="38"/>
        <end position="62"/>
    </location>
</feature>
<organism evidence="3 4">
    <name type="scientific">Streptomyces aurantiogriseus</name>
    <dbReference type="NCBI Taxonomy" id="66870"/>
    <lineage>
        <taxon>Bacteria</taxon>
        <taxon>Bacillati</taxon>
        <taxon>Actinomycetota</taxon>
        <taxon>Actinomycetes</taxon>
        <taxon>Kitasatosporales</taxon>
        <taxon>Streptomycetaceae</taxon>
        <taxon>Streptomyces</taxon>
    </lineage>
</organism>
<dbReference type="PANTHER" id="PTHR23242">
    <property type="entry name" value="TRANSCRIPTION FACTOR HOXA13"/>
    <property type="match status" value="1"/>
</dbReference>
<comment type="caution">
    <text evidence="3">The sequence shown here is derived from an EMBL/GenBank/DDBJ whole genome shotgun (WGS) entry which is preliminary data.</text>
</comment>
<feature type="region of interest" description="Disordered" evidence="1">
    <location>
        <begin position="1"/>
        <end position="26"/>
    </location>
</feature>
<evidence type="ECO:0000256" key="1">
    <source>
        <dbReference type="SAM" id="MobiDB-lite"/>
    </source>
</evidence>
<reference evidence="3" key="1">
    <citation type="journal article" date="2014" name="Int. J. Syst. Evol. Microbiol.">
        <title>Complete genome sequence of Corynebacterium casei LMG S-19264T (=DSM 44701T), isolated from a smear-ripened cheese.</title>
        <authorList>
            <consortium name="US DOE Joint Genome Institute (JGI-PGF)"/>
            <person name="Walter F."/>
            <person name="Albersmeier A."/>
            <person name="Kalinowski J."/>
            <person name="Ruckert C."/>
        </authorList>
    </citation>
    <scope>NUCLEOTIDE SEQUENCE</scope>
    <source>
        <strain evidence="3">JCM 4346</strain>
    </source>
</reference>
<dbReference type="Proteomes" id="UP000658320">
    <property type="component" value="Unassembled WGS sequence"/>
</dbReference>
<feature type="transmembrane region" description="Helical" evidence="2">
    <location>
        <begin position="74"/>
        <end position="96"/>
    </location>
</feature>
<name>A0A918FNW7_9ACTN</name>
<keyword evidence="2" id="KW-0472">Membrane</keyword>
<feature type="compositionally biased region" description="Basic residues" evidence="1">
    <location>
        <begin position="314"/>
        <end position="326"/>
    </location>
</feature>
<dbReference type="Pfam" id="PF10935">
    <property type="entry name" value="DUF2637"/>
    <property type="match status" value="1"/>
</dbReference>
<gene>
    <name evidence="3" type="ORF">GCM10010251_92590</name>
</gene>
<dbReference type="EMBL" id="BMSX01000041">
    <property type="protein sequence ID" value="GGR61304.1"/>
    <property type="molecule type" value="Genomic_DNA"/>
</dbReference>
<evidence type="ECO:0000313" key="3">
    <source>
        <dbReference type="EMBL" id="GGR61304.1"/>
    </source>
</evidence>
<keyword evidence="4" id="KW-1185">Reference proteome</keyword>
<reference evidence="3" key="2">
    <citation type="submission" date="2020-09" db="EMBL/GenBank/DDBJ databases">
        <authorList>
            <person name="Sun Q."/>
            <person name="Ohkuma M."/>
        </authorList>
    </citation>
    <scope>NUCLEOTIDE SEQUENCE</scope>
    <source>
        <strain evidence="3">JCM 4346</strain>
    </source>
</reference>
<protein>
    <recommendedName>
        <fullName evidence="5">DUF2637 domain-containing protein</fullName>
    </recommendedName>
</protein>
<evidence type="ECO:0008006" key="5">
    <source>
        <dbReference type="Google" id="ProtNLM"/>
    </source>
</evidence>
<dbReference type="InterPro" id="IPR021235">
    <property type="entry name" value="DUF2637"/>
</dbReference>
<feature type="compositionally biased region" description="Pro residues" evidence="1">
    <location>
        <begin position="1"/>
        <end position="10"/>
    </location>
</feature>
<feature type="region of interest" description="Disordered" evidence="1">
    <location>
        <begin position="262"/>
        <end position="332"/>
    </location>
</feature>
<dbReference type="AlphaFoldDB" id="A0A918FNW7"/>
<keyword evidence="2" id="KW-0812">Transmembrane</keyword>
<feature type="compositionally biased region" description="Low complexity" evidence="1">
    <location>
        <begin position="265"/>
        <end position="279"/>
    </location>
</feature>
<accession>A0A918FNW7</accession>
<proteinExistence type="predicted"/>
<dbReference type="RefSeq" id="WP_373312292.1">
    <property type="nucleotide sequence ID" value="NZ_BMSX01000041.1"/>
</dbReference>
<evidence type="ECO:0000256" key="2">
    <source>
        <dbReference type="SAM" id="Phobius"/>
    </source>
</evidence>
<keyword evidence="2" id="KW-1133">Transmembrane helix</keyword>